<reference evidence="2" key="1">
    <citation type="journal article" date="2020" name="Stud. Mycol.">
        <title>101 Dothideomycetes genomes: a test case for predicting lifestyles and emergence of pathogens.</title>
        <authorList>
            <person name="Haridas S."/>
            <person name="Albert R."/>
            <person name="Binder M."/>
            <person name="Bloem J."/>
            <person name="Labutti K."/>
            <person name="Salamov A."/>
            <person name="Andreopoulos B."/>
            <person name="Baker S."/>
            <person name="Barry K."/>
            <person name="Bills G."/>
            <person name="Bluhm B."/>
            <person name="Cannon C."/>
            <person name="Castanera R."/>
            <person name="Culley D."/>
            <person name="Daum C."/>
            <person name="Ezra D."/>
            <person name="Gonzalez J."/>
            <person name="Henrissat B."/>
            <person name="Kuo A."/>
            <person name="Liang C."/>
            <person name="Lipzen A."/>
            <person name="Lutzoni F."/>
            <person name="Magnuson J."/>
            <person name="Mondo S."/>
            <person name="Nolan M."/>
            <person name="Ohm R."/>
            <person name="Pangilinan J."/>
            <person name="Park H.-J."/>
            <person name="Ramirez L."/>
            <person name="Alfaro M."/>
            <person name="Sun H."/>
            <person name="Tritt A."/>
            <person name="Yoshinaga Y."/>
            <person name="Zwiers L.-H."/>
            <person name="Turgeon B."/>
            <person name="Goodwin S."/>
            <person name="Spatafora J."/>
            <person name="Crous P."/>
            <person name="Grigoriev I."/>
        </authorList>
    </citation>
    <scope>NUCLEOTIDE SEQUENCE</scope>
    <source>
        <strain evidence="2">CBS 121410</strain>
    </source>
</reference>
<dbReference type="EMBL" id="ML978719">
    <property type="protein sequence ID" value="KAF2087711.1"/>
    <property type="molecule type" value="Genomic_DNA"/>
</dbReference>
<dbReference type="OrthoDB" id="422362at2759"/>
<sequence length="795" mass="85587">MTRWLEMTSWEDVCLVNLIGQSRQSLRPPPAYYGQSTYDCTSHHPGHSPPLQDQQPDAMPSPPEPNPEEPGRRASTRARKPVATYNVKAAAGTQLHTPTKYLDGTYQRKQRPTFTAGAPSASSAHTPSTHTPAQPHGPISQEAAEAPPAPACAGSKLTFPGQRYDTNVTFTGILSGTPAKLKPATQINQTQSNAAIANTTRTLPDHGQRYDAHVTFSGIHGTPAASHGIHGTPAASQSATQINQTQSNAAIGQNSRALSYRRPDAGLNLQNHGTGYDTNVTFGGIQSGTLTASNSATQIMQPPSNVAIENAIKNSAVSQITRILADNRSNAGIREISRILSDPRAAAGLHLQNLEARDEGNATSMGIQNGTPTASQSTTRITQTRSNASVAQPSQITSYHRPAAGLNLEAGDDGNDTSMGIQLGTPTPTASNDTNRFSQTQPKAPIRWPRQNPSAHRPAAGPVANTSSQALVAPSAPAVSAAPFLMNTTRRFEDAAEDAARPETRQLEAINAYITALPRFLFSVKHAIQLPCSVEWFEENVIGGFVLKLELFGPFVTRYGSRIANIAFFSSAPVREPRCTGSVEKWYEVIHCRKTVDAVVTAAYGSPSLMQHHCFTCLDRAVSNDSDDGQEAGFADCCSLAGIAEGACSRCQIAGIECKKDLAVWPTGHKDQLNALLIRTRLEGLPAPGPAATRDVNRSFWQQGHTQLEKHVAGSSSMGRALLRRYSQRVKMMWLGMARLAGLGTLPPPDRLFWIKLLRTFESESTDGLVAFMGEQGYELASWFLEDLWLARPVD</sequence>
<accession>A0A9P4HY49</accession>
<feature type="compositionally biased region" description="Low complexity" evidence="1">
    <location>
        <begin position="373"/>
        <end position="386"/>
    </location>
</feature>
<feature type="compositionally biased region" description="Polar residues" evidence="1">
    <location>
        <begin position="361"/>
        <end position="372"/>
    </location>
</feature>
<protein>
    <submittedName>
        <fullName evidence="2">Uncharacterized protein</fullName>
    </submittedName>
</protein>
<keyword evidence="3" id="KW-1185">Reference proteome</keyword>
<evidence type="ECO:0000313" key="2">
    <source>
        <dbReference type="EMBL" id="KAF2087711.1"/>
    </source>
</evidence>
<dbReference type="AlphaFoldDB" id="A0A9P4HY49"/>
<dbReference type="Proteomes" id="UP000799776">
    <property type="component" value="Unassembled WGS sequence"/>
</dbReference>
<name>A0A9P4HY49_9PEZI</name>
<evidence type="ECO:0000313" key="3">
    <source>
        <dbReference type="Proteomes" id="UP000799776"/>
    </source>
</evidence>
<evidence type="ECO:0000256" key="1">
    <source>
        <dbReference type="SAM" id="MobiDB-lite"/>
    </source>
</evidence>
<feature type="region of interest" description="Disordered" evidence="1">
    <location>
        <begin position="358"/>
        <end position="394"/>
    </location>
</feature>
<feature type="compositionally biased region" description="Low complexity" evidence="1">
    <location>
        <begin position="118"/>
        <end position="133"/>
    </location>
</feature>
<gene>
    <name evidence="2" type="ORF">K490DRAFT_56799</name>
</gene>
<proteinExistence type="predicted"/>
<comment type="caution">
    <text evidence="2">The sequence shown here is derived from an EMBL/GenBank/DDBJ whole genome shotgun (WGS) entry which is preliminary data.</text>
</comment>
<organism evidence="2 3">
    <name type="scientific">Saccharata proteae CBS 121410</name>
    <dbReference type="NCBI Taxonomy" id="1314787"/>
    <lineage>
        <taxon>Eukaryota</taxon>
        <taxon>Fungi</taxon>
        <taxon>Dikarya</taxon>
        <taxon>Ascomycota</taxon>
        <taxon>Pezizomycotina</taxon>
        <taxon>Dothideomycetes</taxon>
        <taxon>Dothideomycetes incertae sedis</taxon>
        <taxon>Botryosphaeriales</taxon>
        <taxon>Saccharataceae</taxon>
        <taxon>Saccharata</taxon>
    </lineage>
</organism>
<feature type="region of interest" description="Disordered" evidence="1">
    <location>
        <begin position="24"/>
        <end position="150"/>
    </location>
</feature>